<keyword evidence="2" id="KW-0378">Hydrolase</keyword>
<feature type="domain" description="SLH" evidence="4">
    <location>
        <begin position="570"/>
        <end position="628"/>
    </location>
</feature>
<proteinExistence type="inferred from homology"/>
<feature type="domain" description="SLH" evidence="4">
    <location>
        <begin position="506"/>
        <end position="569"/>
    </location>
</feature>
<keyword evidence="3" id="KW-0175">Coiled coil</keyword>
<dbReference type="PANTHER" id="PTHR11575">
    <property type="entry name" value="5'-NUCLEOTIDASE-RELATED"/>
    <property type="match status" value="1"/>
</dbReference>
<dbReference type="PANTHER" id="PTHR11575:SF24">
    <property type="entry name" value="5'-NUCLEOTIDASE"/>
    <property type="match status" value="1"/>
</dbReference>
<dbReference type="Proteomes" id="UP001287282">
    <property type="component" value="Unassembled WGS sequence"/>
</dbReference>
<dbReference type="InterPro" id="IPR029052">
    <property type="entry name" value="Metallo-depent_PP-like"/>
</dbReference>
<dbReference type="InterPro" id="IPR006146">
    <property type="entry name" value="5'-Nucleotdase_CS"/>
</dbReference>
<keyword evidence="1" id="KW-0732">Signal</keyword>
<name>A0ABU3X8Y7_9BACI</name>
<dbReference type="Pfam" id="PF00395">
    <property type="entry name" value="SLH"/>
    <property type="match status" value="3"/>
</dbReference>
<reference evidence="5 6" key="1">
    <citation type="submission" date="2023-10" db="EMBL/GenBank/DDBJ databases">
        <title>Screening of Alkalihalobacillus lindianensis BZ-TG-R113 and Its Alleviation of Salt Stress on Rapeseed Growth.</title>
        <authorList>
            <person name="Zhao B."/>
            <person name="Guo T."/>
        </authorList>
    </citation>
    <scope>NUCLEOTIDE SEQUENCE [LARGE SCALE GENOMIC DNA]</scope>
    <source>
        <strain evidence="5 6">BZ-TG-R113</strain>
    </source>
</reference>
<dbReference type="Pfam" id="PF00149">
    <property type="entry name" value="Metallophos"/>
    <property type="match status" value="1"/>
</dbReference>
<comment type="caution">
    <text evidence="5">The sequence shown here is derived from an EMBL/GenBank/DDBJ whole genome shotgun (WGS) entry which is preliminary data.</text>
</comment>
<sequence>MNQFVVKSKIQAIFLTLLVVLFSSAGLSLQGTVLANESDTATLNIVHTNDIHAKINNFGKIGAYIEAQRENSSNFLYLDAGDIFSGNPVVDLKDGEPIIELLNAMQLDALTIGNHEFDYGQEAFAARVLDSSFSWLSANTEVVDETIAIEQPDPYEIFEFEEGLTVGVLGLTQAPPATAPAGIVGLQFHDPVATALEFEYLADEVDILVALTHIGYSEDRRLAETVDFIDVIIGGHSHTTLSEPQFVNGTAIAQTGGDANNIGNLELELDLETGEVEVKGFLQQVSQLEATNDDIQAMVDSYNAEAEELLNTVIGYTNTGLTRDGRNVGDVPLGNFWMDAVRDSLDADISLTNGGGIRASIAPGDITAGDIFTVEPFGNIITEKEMTGAALKDVIEYSYSWRNQIDLQTSGLHYTIYTDQEGNYVDADLYVDGQPIDMDQTYTVALNNFIATGGDGYNFVGETIQEDAGLVTNAMINYAGLLMEEKGAIDYEVEGRIQVKVVEEEVESPFTDVRTNHWAFDYIYVLTQDGVINGYEDGTFKPSNNISRAHFAALLTRTLDLEPTGNTSNPFKDVSGEHTNAIIAAYEAGIVQGKPDGTFAPRDNVSREQMVLMLMRAYEYETGVKIDVEPALSFEDNHSISDYAMGPIQYLMDLGIIQGKENGRIFDPRGGATRAQAAKVLYYFGKLDY</sequence>
<protein>
    <submittedName>
        <fullName evidence="5">S-layer homology domain-containing protein</fullName>
    </submittedName>
</protein>
<keyword evidence="6" id="KW-1185">Reference proteome</keyword>
<dbReference type="PROSITE" id="PS51272">
    <property type="entry name" value="SLH"/>
    <property type="match status" value="3"/>
</dbReference>
<organism evidence="5 6">
    <name type="scientific">Alkalihalophilus lindianensis</name>
    <dbReference type="NCBI Taxonomy" id="1630542"/>
    <lineage>
        <taxon>Bacteria</taxon>
        <taxon>Bacillati</taxon>
        <taxon>Bacillota</taxon>
        <taxon>Bacilli</taxon>
        <taxon>Bacillales</taxon>
        <taxon>Bacillaceae</taxon>
        <taxon>Alkalihalophilus</taxon>
    </lineage>
</organism>
<evidence type="ECO:0000313" key="5">
    <source>
        <dbReference type="EMBL" id="MDV2684339.1"/>
    </source>
</evidence>
<dbReference type="InterPro" id="IPR004843">
    <property type="entry name" value="Calcineurin-like_PHP"/>
</dbReference>
<dbReference type="CDD" id="cd00845">
    <property type="entry name" value="MPP_UshA_N_like"/>
    <property type="match status" value="1"/>
</dbReference>
<dbReference type="InterPro" id="IPR008334">
    <property type="entry name" value="5'-Nucleotdase_C"/>
</dbReference>
<feature type="domain" description="SLH" evidence="4">
    <location>
        <begin position="631"/>
        <end position="689"/>
    </location>
</feature>
<evidence type="ECO:0000259" key="4">
    <source>
        <dbReference type="PROSITE" id="PS51272"/>
    </source>
</evidence>
<evidence type="ECO:0000256" key="3">
    <source>
        <dbReference type="SAM" id="Coils"/>
    </source>
</evidence>
<dbReference type="InterPro" id="IPR036907">
    <property type="entry name" value="5'-Nucleotdase_C_sf"/>
</dbReference>
<dbReference type="InterPro" id="IPR001119">
    <property type="entry name" value="SLH_dom"/>
</dbReference>
<dbReference type="RefSeq" id="WP_317121576.1">
    <property type="nucleotide sequence ID" value="NZ_JAWJBA010000002.1"/>
</dbReference>
<comment type="similarity">
    <text evidence="2">Belongs to the 5'-nucleotidase family.</text>
</comment>
<evidence type="ECO:0000256" key="1">
    <source>
        <dbReference type="ARBA" id="ARBA00022729"/>
    </source>
</evidence>
<dbReference type="SUPFAM" id="SSF56300">
    <property type="entry name" value="Metallo-dependent phosphatases"/>
    <property type="match status" value="1"/>
</dbReference>
<dbReference type="SUPFAM" id="SSF55816">
    <property type="entry name" value="5'-nucleotidase (syn. UDP-sugar hydrolase), C-terminal domain"/>
    <property type="match status" value="1"/>
</dbReference>
<accession>A0ABU3X8Y7</accession>
<evidence type="ECO:0000256" key="2">
    <source>
        <dbReference type="RuleBase" id="RU362119"/>
    </source>
</evidence>
<dbReference type="InterPro" id="IPR006179">
    <property type="entry name" value="5_nucleotidase/apyrase"/>
</dbReference>
<feature type="coiled-coil region" evidence="3">
    <location>
        <begin position="285"/>
        <end position="312"/>
    </location>
</feature>
<evidence type="ECO:0000313" key="6">
    <source>
        <dbReference type="Proteomes" id="UP001287282"/>
    </source>
</evidence>
<keyword evidence="2" id="KW-0547">Nucleotide-binding</keyword>
<dbReference type="PRINTS" id="PR01607">
    <property type="entry name" value="APYRASEFAMLY"/>
</dbReference>
<dbReference type="EMBL" id="JAWJBA010000002">
    <property type="protein sequence ID" value="MDV2684339.1"/>
    <property type="molecule type" value="Genomic_DNA"/>
</dbReference>
<dbReference type="Gene3D" id="3.60.21.10">
    <property type="match status" value="1"/>
</dbReference>
<dbReference type="Gene3D" id="3.90.780.10">
    <property type="entry name" value="5'-Nucleotidase, C-terminal domain"/>
    <property type="match status" value="1"/>
</dbReference>
<gene>
    <name evidence="5" type="ORF">RYX56_08150</name>
</gene>
<dbReference type="Pfam" id="PF02872">
    <property type="entry name" value="5_nucleotid_C"/>
    <property type="match status" value="1"/>
</dbReference>
<dbReference type="PROSITE" id="PS00785">
    <property type="entry name" value="5_NUCLEOTIDASE_1"/>
    <property type="match status" value="1"/>
</dbReference>